<dbReference type="AlphaFoldDB" id="A0A7X2ZQS8"/>
<sequence>MKNLLLSLLITITSQSCIFAQNEKLRNIIDLDISETEKEKKVDSLYKHLQKNYKDRLGDFYHDIASKWYYPRFLNKGDNNYLNDAILNTRKAILEKENSDVIDTISLRKSIYNLAFFQYQSGEIFSSIDTHIKLLSFNIEDQKSIGSRKDLSISYLEVGDFQKAIETLNQILSLSKNDAKKWQFLLNTHILLADSYGTMNYADNKSEMEYHLKQADSLVKANKLEKSFQDNQIKVLYGNLYLKTGRFSTAKNMYKQVLSNPSVFSKKELAIVYNNYGYCLLQNNEIEEALNNINLALQTLPNYSLALESLGDLNLQKNNYKEGLEYYQKSILAVIQTPNLSKIMDLPNTEEIELTKDKLNLLRHIIAKANGWAKYYKYKNNNNFLVNSLQTFKKADELIDIIKRENTEFQSKVYWREQSSELYANAIETCFLLKRPEEAFYYMERNKALLLLEDLSNEDAKQIANIPTEKAQQEFNLKRAIFLSENKLQEQKGLIDNDSLEVLKTTIRNNKYKYERFIHSLEVSYPNYAKFKKKVDVLPLNDLQTKYITEDKATLHYILNEEDGYGLLTTTDTTLLFRLKNIPKINEEVELLIAALADGVSDIDNFTTISNKVFQDLIPEKVYQKILGKQLTIIPDYTLQQIPFESLVIDSTNLKYLFEEVEIGYAYSASLLHHNQKTAQHSDIDLLGVAPIVFNDLKLPELFFSKNEVKNIAEVFPSKILLNNEATKTNFIENVANHSVLHLATHADIGDGENPWVAFSDSKMYLKEIYATKNQADMVVLSGCNTSNGALKRGEGVMSLARGFFYSGAKSVVSTLWPVSDEAGKEILINFYKNLNEGLTKSKALQKAKLAYLKNTEEKELKHPYYWAGYVALGDNSPLTDEPISNWQFLVYAVIGSGILILGYTKVKRHRAAA</sequence>
<dbReference type="InterPro" id="IPR019734">
    <property type="entry name" value="TPR_rpt"/>
</dbReference>
<dbReference type="RefSeq" id="WP_155598688.1">
    <property type="nucleotide sequence ID" value="NZ_RCNR01000003.1"/>
</dbReference>
<dbReference type="PANTHER" id="PTHR10098">
    <property type="entry name" value="RAPSYN-RELATED"/>
    <property type="match status" value="1"/>
</dbReference>
<dbReference type="Pfam" id="PF13181">
    <property type="entry name" value="TPR_8"/>
    <property type="match status" value="1"/>
</dbReference>
<name>A0A7X2ZQS8_9FLAO</name>
<evidence type="ECO:0000259" key="3">
    <source>
        <dbReference type="Pfam" id="PF12770"/>
    </source>
</evidence>
<keyword evidence="5" id="KW-1185">Reference proteome</keyword>
<dbReference type="PROSITE" id="PS51257">
    <property type="entry name" value="PROKAR_LIPOPROTEIN"/>
    <property type="match status" value="1"/>
</dbReference>
<dbReference type="PANTHER" id="PTHR10098:SF108">
    <property type="entry name" value="TETRATRICOPEPTIDE REPEAT PROTEIN 28"/>
    <property type="match status" value="1"/>
</dbReference>
<dbReference type="SUPFAM" id="SSF48452">
    <property type="entry name" value="TPR-like"/>
    <property type="match status" value="1"/>
</dbReference>
<feature type="domain" description="CHAT" evidence="3">
    <location>
        <begin position="613"/>
        <end position="875"/>
    </location>
</feature>
<keyword evidence="2" id="KW-0812">Transmembrane</keyword>
<dbReference type="Proteomes" id="UP000540519">
    <property type="component" value="Unassembled WGS sequence"/>
</dbReference>
<comment type="caution">
    <text evidence="4">The sequence shown here is derived from an EMBL/GenBank/DDBJ whole genome shotgun (WGS) entry which is preliminary data.</text>
</comment>
<dbReference type="Pfam" id="PF12770">
    <property type="entry name" value="CHAT"/>
    <property type="match status" value="1"/>
</dbReference>
<keyword evidence="1" id="KW-0802">TPR repeat</keyword>
<evidence type="ECO:0000256" key="2">
    <source>
        <dbReference type="SAM" id="Phobius"/>
    </source>
</evidence>
<dbReference type="EMBL" id="RCNR01000003">
    <property type="protein sequence ID" value="MUH34680.1"/>
    <property type="molecule type" value="Genomic_DNA"/>
</dbReference>
<dbReference type="InterPro" id="IPR024983">
    <property type="entry name" value="CHAT_dom"/>
</dbReference>
<feature type="repeat" description="TPR" evidence="1">
    <location>
        <begin position="270"/>
        <end position="303"/>
    </location>
</feature>
<dbReference type="InterPro" id="IPR011990">
    <property type="entry name" value="TPR-like_helical_dom_sf"/>
</dbReference>
<feature type="repeat" description="TPR" evidence="1">
    <location>
        <begin position="145"/>
        <end position="178"/>
    </location>
</feature>
<keyword evidence="2" id="KW-1133">Transmembrane helix</keyword>
<dbReference type="PROSITE" id="PS50005">
    <property type="entry name" value="TPR"/>
    <property type="match status" value="2"/>
</dbReference>
<feature type="transmembrane region" description="Helical" evidence="2">
    <location>
        <begin position="887"/>
        <end position="905"/>
    </location>
</feature>
<gene>
    <name evidence="4" type="ORF">D9O36_02395</name>
</gene>
<dbReference type="OrthoDB" id="9771112at2"/>
<reference evidence="4 5" key="1">
    <citation type="journal article" date="2019" name="Mar. Drugs">
        <title>Comparative Genomics and CAZyme Genome Repertoires of Marine Zobellia amurskyensis KMM 3526(T) and Zobellia laminariae KMM 3676(T).</title>
        <authorList>
            <person name="Chernysheva N."/>
            <person name="Bystritskaya E."/>
            <person name="Stenkova A."/>
            <person name="Golovkin I."/>
            <person name="Nedashkovskaya O."/>
            <person name="Isaeva M."/>
        </authorList>
    </citation>
    <scope>NUCLEOTIDE SEQUENCE [LARGE SCALE GENOMIC DNA]</scope>
    <source>
        <strain evidence="4 5">KMM 3526</strain>
    </source>
</reference>
<evidence type="ECO:0000313" key="5">
    <source>
        <dbReference type="Proteomes" id="UP000540519"/>
    </source>
</evidence>
<dbReference type="Gene3D" id="1.25.40.10">
    <property type="entry name" value="Tetratricopeptide repeat domain"/>
    <property type="match status" value="2"/>
</dbReference>
<protein>
    <submittedName>
        <fullName evidence="4">CHAT domain-containing protein</fullName>
    </submittedName>
</protein>
<proteinExistence type="predicted"/>
<organism evidence="4 5">
    <name type="scientific">Zobellia amurskyensis</name>
    <dbReference type="NCBI Taxonomy" id="248905"/>
    <lineage>
        <taxon>Bacteria</taxon>
        <taxon>Pseudomonadati</taxon>
        <taxon>Bacteroidota</taxon>
        <taxon>Flavobacteriia</taxon>
        <taxon>Flavobacteriales</taxon>
        <taxon>Flavobacteriaceae</taxon>
        <taxon>Zobellia</taxon>
    </lineage>
</organism>
<evidence type="ECO:0000313" key="4">
    <source>
        <dbReference type="EMBL" id="MUH34680.1"/>
    </source>
</evidence>
<keyword evidence="2" id="KW-0472">Membrane</keyword>
<dbReference type="SMART" id="SM00028">
    <property type="entry name" value="TPR"/>
    <property type="match status" value="4"/>
</dbReference>
<accession>A0A7X2ZQS8</accession>
<evidence type="ECO:0000256" key="1">
    <source>
        <dbReference type="PROSITE-ProRule" id="PRU00339"/>
    </source>
</evidence>